<evidence type="ECO:0000259" key="7">
    <source>
        <dbReference type="SMART" id="SM00843"/>
    </source>
</evidence>
<evidence type="ECO:0000256" key="6">
    <source>
        <dbReference type="HAMAP-Rule" id="MF_00194"/>
    </source>
</evidence>
<dbReference type="InterPro" id="IPR007476">
    <property type="entry name" value="RdgC"/>
</dbReference>
<dbReference type="GO" id="GO:0000018">
    <property type="term" value="P:regulation of DNA recombination"/>
    <property type="evidence" value="ECO:0007669"/>
    <property type="project" value="TreeGrafter"/>
</dbReference>
<keyword evidence="10" id="KW-1185">Reference proteome</keyword>
<reference evidence="8 10" key="2">
    <citation type="submission" date="2021-02" db="EMBL/GenBank/DDBJ databases">
        <title>Complete Genome Sequence of Cupriavidus oxalaticus Strain Ox1, a Soil Oxalate-Degrading Species.</title>
        <authorList>
            <person name="Palmieri F."/>
            <person name="Udriet P."/>
            <person name="Deuasquier M."/>
            <person name="Beaudoing E."/>
            <person name="Johnson S.L."/>
            <person name="Davenport K.W."/>
            <person name="Chain P.S."/>
            <person name="Bindschedler S."/>
            <person name="Junier P."/>
        </authorList>
    </citation>
    <scope>NUCLEOTIDE SEQUENCE [LARGE SCALE GENOMIC DNA]</scope>
    <source>
        <strain evidence="8 10">Ox1</strain>
    </source>
</reference>
<dbReference type="Proteomes" id="UP000256862">
    <property type="component" value="Chromosome CO2235"/>
</dbReference>
<dbReference type="AlphaFoldDB" id="A0A375GEY4"/>
<sequence>MWFRNLTLYRLPDFNLSAEELDQALAQQAYIPCTDLELSSQGWIPPRDGGSLVHSVNGQMLITLCIERKLLPAAVIKETTQARAAEIEEQQGYKPGRKQLREIKQAVTDELLPKAFSIRSKISAWIDPANGWLAIDASSSAKADTLIGYLFKSVDKLELVALRVNQAPVAAMTEWLATDTAPASFTIDQDAELRATGEGRATVRYVQHTLEPADVSRHIAAGKRCTQLAMTWNDRISFVLTDGLTLKRVAALDVIKETSAGTEQTADEAFDGDFLLMAGELARLLSDLLDALGGEHAPEAPDDLVSAAEDAESPAAGDVDPLYPQAVEVVQKAKRASISLVQRHLRIGYNRAARLLELMESGRIVSAMASDGCRKVLAEMPA</sequence>
<accession>A0A375GEY4</accession>
<dbReference type="OrthoDB" id="5290530at2"/>
<gene>
    <name evidence="6 9" type="primary">rdgC</name>
    <name evidence="9" type="ORF">CO2235_90220</name>
    <name evidence="8" type="ORF">JTE92_18170</name>
</gene>
<dbReference type="NCBIfam" id="NF001464">
    <property type="entry name" value="PRK00321.1-5"/>
    <property type="match status" value="1"/>
</dbReference>
<dbReference type="GO" id="GO:0005737">
    <property type="term" value="C:cytoplasm"/>
    <property type="evidence" value="ECO:0007669"/>
    <property type="project" value="UniProtKB-UniRule"/>
</dbReference>
<evidence type="ECO:0000313" key="9">
    <source>
        <dbReference type="EMBL" id="SPC17346.1"/>
    </source>
</evidence>
<feature type="domain" description="FtsK gamma" evidence="7">
    <location>
        <begin position="316"/>
        <end position="381"/>
    </location>
</feature>
<dbReference type="SMART" id="SM00843">
    <property type="entry name" value="Ftsk_gamma"/>
    <property type="match status" value="1"/>
</dbReference>
<dbReference type="NCBIfam" id="NF001463">
    <property type="entry name" value="PRK00321.1-4"/>
    <property type="match status" value="1"/>
</dbReference>
<keyword evidence="4 6" id="KW-0963">Cytoplasm</keyword>
<dbReference type="SUPFAM" id="SSF46785">
    <property type="entry name" value="Winged helix' DNA-binding domain"/>
    <property type="match status" value="1"/>
</dbReference>
<dbReference type="EMBL" id="OGUS01000131">
    <property type="protein sequence ID" value="SPC17346.1"/>
    <property type="molecule type" value="Genomic_DNA"/>
</dbReference>
<evidence type="ECO:0000313" key="10">
    <source>
        <dbReference type="Proteomes" id="UP000623307"/>
    </source>
</evidence>
<comment type="function">
    <text evidence="6">May be involved in recombination.</text>
</comment>
<dbReference type="PANTHER" id="PTHR38103:SF1">
    <property type="entry name" value="RECOMBINATION-ASSOCIATED PROTEIN RDGC"/>
    <property type="match status" value="1"/>
</dbReference>
<dbReference type="InterPro" id="IPR018541">
    <property type="entry name" value="Ftsk_gamma"/>
</dbReference>
<dbReference type="HAMAP" id="MF_00194">
    <property type="entry name" value="RdgC"/>
    <property type="match status" value="1"/>
</dbReference>
<dbReference type="Gene3D" id="1.10.10.10">
    <property type="entry name" value="Winged helix-like DNA-binding domain superfamily/Winged helix DNA-binding domain"/>
    <property type="match status" value="1"/>
</dbReference>
<evidence type="ECO:0000256" key="4">
    <source>
        <dbReference type="ARBA" id="ARBA00022490"/>
    </source>
</evidence>
<evidence type="ECO:0000256" key="2">
    <source>
        <dbReference type="ARBA" id="ARBA00008657"/>
    </source>
</evidence>
<dbReference type="EMBL" id="CP069812">
    <property type="protein sequence ID" value="QRQ95382.1"/>
    <property type="molecule type" value="Genomic_DNA"/>
</dbReference>
<protein>
    <recommendedName>
        <fullName evidence="3 6">Recombination-associated protein RdgC</fullName>
    </recommendedName>
</protein>
<dbReference type="GO" id="GO:0043590">
    <property type="term" value="C:bacterial nucleoid"/>
    <property type="evidence" value="ECO:0007669"/>
    <property type="project" value="TreeGrafter"/>
</dbReference>
<keyword evidence="5 6" id="KW-0233">DNA recombination</keyword>
<comment type="subcellular location">
    <subcellularLocation>
        <location evidence="1 6">Cytoplasm</location>
        <location evidence="1 6">Nucleoid</location>
    </subcellularLocation>
</comment>
<evidence type="ECO:0000313" key="8">
    <source>
        <dbReference type="EMBL" id="QRQ95382.1"/>
    </source>
</evidence>
<organism evidence="9">
    <name type="scientific">Cupriavidus oxalaticus</name>
    <dbReference type="NCBI Taxonomy" id="96344"/>
    <lineage>
        <taxon>Bacteria</taxon>
        <taxon>Pseudomonadati</taxon>
        <taxon>Pseudomonadota</taxon>
        <taxon>Betaproteobacteria</taxon>
        <taxon>Burkholderiales</taxon>
        <taxon>Burkholderiaceae</taxon>
        <taxon>Cupriavidus</taxon>
    </lineage>
</organism>
<reference evidence="9" key="1">
    <citation type="submission" date="2018-01" db="EMBL/GenBank/DDBJ databases">
        <authorList>
            <person name="Clerissi C."/>
        </authorList>
    </citation>
    <scope>NUCLEOTIDE SEQUENCE</scope>
    <source>
        <strain evidence="9">Cupriavidus oxalaticus LMG 2235</strain>
    </source>
</reference>
<dbReference type="GO" id="GO:0006310">
    <property type="term" value="P:DNA recombination"/>
    <property type="evidence" value="ECO:0007669"/>
    <property type="project" value="UniProtKB-UniRule"/>
</dbReference>
<dbReference type="Pfam" id="PF04381">
    <property type="entry name" value="RdgC"/>
    <property type="match status" value="1"/>
</dbReference>
<dbReference type="GO" id="GO:0003690">
    <property type="term" value="F:double-stranded DNA binding"/>
    <property type="evidence" value="ECO:0007669"/>
    <property type="project" value="TreeGrafter"/>
</dbReference>
<dbReference type="PANTHER" id="PTHR38103">
    <property type="entry name" value="RECOMBINATION-ASSOCIATED PROTEIN RDGC"/>
    <property type="match status" value="1"/>
</dbReference>
<dbReference type="Pfam" id="PF09397">
    <property type="entry name" value="FtsK_gamma"/>
    <property type="match status" value="1"/>
</dbReference>
<evidence type="ECO:0000256" key="3">
    <source>
        <dbReference type="ARBA" id="ARBA00022296"/>
    </source>
</evidence>
<dbReference type="Proteomes" id="UP000623307">
    <property type="component" value="Chromosome 2"/>
</dbReference>
<evidence type="ECO:0000256" key="1">
    <source>
        <dbReference type="ARBA" id="ARBA00004453"/>
    </source>
</evidence>
<evidence type="ECO:0000256" key="5">
    <source>
        <dbReference type="ARBA" id="ARBA00023172"/>
    </source>
</evidence>
<dbReference type="InterPro" id="IPR036388">
    <property type="entry name" value="WH-like_DNA-bd_sf"/>
</dbReference>
<comment type="similarity">
    <text evidence="2 6">Belongs to the RdgC family.</text>
</comment>
<dbReference type="InterPro" id="IPR036390">
    <property type="entry name" value="WH_DNA-bd_sf"/>
</dbReference>
<proteinExistence type="inferred from homology"/>
<name>A0A375GEY4_9BURK</name>